<evidence type="ECO:0000256" key="1">
    <source>
        <dbReference type="ARBA" id="ARBA00004141"/>
    </source>
</evidence>
<protein>
    <submittedName>
        <fullName evidence="6">DUF423 domain-containing membrane protein</fullName>
    </submittedName>
</protein>
<dbReference type="Pfam" id="PF04241">
    <property type="entry name" value="DUF423"/>
    <property type="match status" value="1"/>
</dbReference>
<organism evidence="6 7">
    <name type="scientific">Malaciobacter pacificus</name>
    <dbReference type="NCBI Taxonomy" id="1080223"/>
    <lineage>
        <taxon>Bacteria</taxon>
        <taxon>Pseudomonadati</taxon>
        <taxon>Campylobacterota</taxon>
        <taxon>Epsilonproteobacteria</taxon>
        <taxon>Campylobacterales</taxon>
        <taxon>Arcobacteraceae</taxon>
        <taxon>Malaciobacter</taxon>
    </lineage>
</organism>
<reference evidence="6" key="2">
    <citation type="submission" date="2019-09" db="EMBL/GenBank/DDBJ databases">
        <title>Taxonomic note: a critical rebuttal of the proposed division of the genus Arcobacter into six genera, emended descriptions of Arcobacter anaerophilus and the genus Arcobacter, and an assessment of genus-level boundaries for Epsilonproteobacteria using in silico genomic comparator tools.</title>
        <authorList>
            <person name="On S.L.W."/>
            <person name="Miller W.G."/>
            <person name="Biggs P."/>
            <person name="Cornelius A."/>
            <person name="Vandamme P."/>
        </authorList>
    </citation>
    <scope>NUCLEOTIDE SEQUENCE [LARGE SCALE GENOMIC DNA]</scope>
    <source>
        <strain evidence="6">LMG 26638</strain>
    </source>
</reference>
<comment type="similarity">
    <text evidence="2">Belongs to the UPF0382 family.</text>
</comment>
<keyword evidence="5" id="KW-0472">Membrane</keyword>
<evidence type="ECO:0000313" key="6">
    <source>
        <dbReference type="EMBL" id="QEP34804.1"/>
    </source>
</evidence>
<evidence type="ECO:0000256" key="2">
    <source>
        <dbReference type="ARBA" id="ARBA00009694"/>
    </source>
</evidence>
<dbReference type="PANTHER" id="PTHR43461">
    <property type="entry name" value="TRANSMEMBRANE PROTEIN 256"/>
    <property type="match status" value="1"/>
</dbReference>
<comment type="subcellular location">
    <subcellularLocation>
        <location evidence="1">Membrane</location>
        <topology evidence="1">Multi-pass membrane protein</topology>
    </subcellularLocation>
</comment>
<dbReference type="KEGG" id="apai:APAC_1708"/>
<dbReference type="GO" id="GO:0005886">
    <property type="term" value="C:plasma membrane"/>
    <property type="evidence" value="ECO:0007669"/>
    <property type="project" value="TreeGrafter"/>
</dbReference>
<evidence type="ECO:0000256" key="4">
    <source>
        <dbReference type="ARBA" id="ARBA00022989"/>
    </source>
</evidence>
<dbReference type="RefSeq" id="WP_130233728.1">
    <property type="nucleotide sequence ID" value="NZ_BMEF01000021.1"/>
</dbReference>
<keyword evidence="7" id="KW-1185">Reference proteome</keyword>
<reference evidence="6" key="1">
    <citation type="submission" date="2019-09" db="EMBL/GenBank/DDBJ databases">
        <title>Complete genome sequencing of four Arcobacter species reveals a diverse suite of mobile elements.</title>
        <authorList>
            <person name="Miller W.G."/>
            <person name="Yee E."/>
            <person name="Bono J.L."/>
        </authorList>
    </citation>
    <scope>NUCLEOTIDE SEQUENCE [LARGE SCALE GENOMIC DNA]</scope>
    <source>
        <strain evidence="6">LMG 26638</strain>
    </source>
</reference>
<sequence>MTLNKTSQNFFAIASFLMALAIAIGAFGAHGLKSIVTDDMLKIYNTGVEYHFYNTLGLFALSIFINFKENNKKLIIACWLMVIGLLIFSISLYLLVILNIPILGAITPIGGTLLIIAWLMATYSILKDK</sequence>
<proteinExistence type="inferred from homology"/>
<evidence type="ECO:0000256" key="5">
    <source>
        <dbReference type="ARBA" id="ARBA00023136"/>
    </source>
</evidence>
<evidence type="ECO:0000313" key="7">
    <source>
        <dbReference type="Proteomes" id="UP000322726"/>
    </source>
</evidence>
<dbReference type="InterPro" id="IPR006696">
    <property type="entry name" value="DUF423"/>
</dbReference>
<accession>A0A5C2HD94</accession>
<dbReference type="Proteomes" id="UP000322726">
    <property type="component" value="Chromosome"/>
</dbReference>
<dbReference type="OrthoDB" id="9802121at2"/>
<dbReference type="EMBL" id="CP035928">
    <property type="protein sequence ID" value="QEP34804.1"/>
    <property type="molecule type" value="Genomic_DNA"/>
</dbReference>
<dbReference type="PANTHER" id="PTHR43461:SF1">
    <property type="entry name" value="TRANSMEMBRANE PROTEIN 256"/>
    <property type="match status" value="1"/>
</dbReference>
<gene>
    <name evidence="6" type="ORF">APAC_1708</name>
</gene>
<keyword evidence="4" id="KW-1133">Transmembrane helix</keyword>
<evidence type="ECO:0000256" key="3">
    <source>
        <dbReference type="ARBA" id="ARBA00022692"/>
    </source>
</evidence>
<dbReference type="AlphaFoldDB" id="A0A5C2HD94"/>
<name>A0A5C2HD94_9BACT</name>
<keyword evidence="3" id="KW-0812">Transmembrane</keyword>